<dbReference type="InterPro" id="IPR005064">
    <property type="entry name" value="BUG"/>
</dbReference>
<evidence type="ECO:0000313" key="3">
    <source>
        <dbReference type="EMBL" id="CAL94255.1"/>
    </source>
</evidence>
<dbReference type="InterPro" id="IPR042100">
    <property type="entry name" value="Bug_dom1"/>
</dbReference>
<keyword evidence="2" id="KW-0732">Signal</keyword>
<dbReference type="PIRSF" id="PIRSF017082">
    <property type="entry name" value="YflP"/>
    <property type="match status" value="1"/>
</dbReference>
<dbReference type="Gene3D" id="3.40.190.150">
    <property type="entry name" value="Bordetella uptake gene, domain 1"/>
    <property type="match status" value="1"/>
</dbReference>
<name>A1K600_AZOSB</name>
<evidence type="ECO:0000313" key="4">
    <source>
        <dbReference type="Proteomes" id="UP000002588"/>
    </source>
</evidence>
<dbReference type="SUPFAM" id="SSF53850">
    <property type="entry name" value="Periplasmic binding protein-like II"/>
    <property type="match status" value="1"/>
</dbReference>
<organism evidence="3 4">
    <name type="scientific">Azoarcus sp. (strain BH72)</name>
    <dbReference type="NCBI Taxonomy" id="418699"/>
    <lineage>
        <taxon>Bacteria</taxon>
        <taxon>Pseudomonadati</taxon>
        <taxon>Pseudomonadota</taxon>
        <taxon>Betaproteobacteria</taxon>
        <taxon>Rhodocyclales</taxon>
        <taxon>Zoogloeaceae</taxon>
        <taxon>Azoarcus</taxon>
    </lineage>
</organism>
<dbReference type="AlphaFoldDB" id="A1K600"/>
<feature type="signal peptide" evidence="2">
    <location>
        <begin position="1"/>
        <end position="23"/>
    </location>
</feature>
<protein>
    <submittedName>
        <fullName evidence="3">Exported protein</fullName>
    </submittedName>
</protein>
<dbReference type="Proteomes" id="UP000002588">
    <property type="component" value="Chromosome"/>
</dbReference>
<accession>A1K600</accession>
<proteinExistence type="inferred from homology"/>
<dbReference type="eggNOG" id="COG3181">
    <property type="taxonomic scope" value="Bacteria"/>
</dbReference>
<dbReference type="RefSeq" id="WP_011765371.1">
    <property type="nucleotide sequence ID" value="NC_008702.1"/>
</dbReference>
<dbReference type="Pfam" id="PF03401">
    <property type="entry name" value="TctC"/>
    <property type="match status" value="1"/>
</dbReference>
<dbReference type="STRING" id="62928.azo1638"/>
<reference evidence="3 4" key="1">
    <citation type="journal article" date="2006" name="Nat. Biotechnol.">
        <title>Complete genome of the mutualistic, N2-fixing grass endophyte Azoarcus sp. strain BH72.</title>
        <authorList>
            <person name="Krause A."/>
            <person name="Ramakumar A."/>
            <person name="Bartels D."/>
            <person name="Battistoni F."/>
            <person name="Bekel T."/>
            <person name="Boch J."/>
            <person name="Boehm M."/>
            <person name="Friedrich F."/>
            <person name="Hurek T."/>
            <person name="Krause L."/>
            <person name="Linke B."/>
            <person name="McHardy A.C."/>
            <person name="Sarkar A."/>
            <person name="Schneiker S."/>
            <person name="Syed A.A."/>
            <person name="Thauer R."/>
            <person name="Vorhoelter F.-J."/>
            <person name="Weidner S."/>
            <person name="Puehler A."/>
            <person name="Reinhold-Hurek B."/>
            <person name="Kaiser O."/>
            <person name="Goesmann A."/>
        </authorList>
    </citation>
    <scope>NUCLEOTIDE SEQUENCE [LARGE SCALE GENOMIC DNA]</scope>
    <source>
        <strain evidence="3 4">BH72</strain>
    </source>
</reference>
<dbReference type="KEGG" id="azo:azo1638"/>
<dbReference type="Gene3D" id="3.40.190.10">
    <property type="entry name" value="Periplasmic binding protein-like II"/>
    <property type="match status" value="1"/>
</dbReference>
<evidence type="ECO:0000256" key="2">
    <source>
        <dbReference type="SAM" id="SignalP"/>
    </source>
</evidence>
<dbReference type="PANTHER" id="PTHR42928">
    <property type="entry name" value="TRICARBOXYLATE-BINDING PROTEIN"/>
    <property type="match status" value="1"/>
</dbReference>
<sequence>MRMRALLLSLAVGLSVSAASASAQSAFPAKPVRLVVPLPAGGPTDFLARSVAEGLSSRLGQPVVVENKPGADGAIAAREVIASPADGHTLLFAVASMVAVPLQSKPPAFDWAAALTPVGKVGRLGFCLMVHPDVPAQSLAEFVAYARARPEQLNFGSSTLGELMAATSFMKATGVRMTRVAYKGGMQAMPDLLAGRIQVMVAPLTLAQPHAAGGAVRVVAVLTPERSKLFPDVPTLAEAGYAGLVLPTWQAVFAPAGTPAHVVARLTGELDDVLANPATRLEFERRALTVERAAPAELAAALPAEQTAWATLLSEYRIGSE</sequence>
<dbReference type="HOGENOM" id="CLU_045683_0_1_4"/>
<dbReference type="CDD" id="cd07012">
    <property type="entry name" value="PBP2_Bug_TTT"/>
    <property type="match status" value="1"/>
</dbReference>
<dbReference type="EMBL" id="AM406670">
    <property type="protein sequence ID" value="CAL94255.1"/>
    <property type="molecule type" value="Genomic_DNA"/>
</dbReference>
<keyword evidence="4" id="KW-1185">Reference proteome</keyword>
<gene>
    <name evidence="3" type="ordered locus">azo1638</name>
</gene>
<evidence type="ECO:0000256" key="1">
    <source>
        <dbReference type="ARBA" id="ARBA00006987"/>
    </source>
</evidence>
<comment type="similarity">
    <text evidence="1">Belongs to the UPF0065 (bug) family.</text>
</comment>
<dbReference type="PANTHER" id="PTHR42928:SF5">
    <property type="entry name" value="BLR1237 PROTEIN"/>
    <property type="match status" value="1"/>
</dbReference>
<feature type="chain" id="PRO_5002636051" evidence="2">
    <location>
        <begin position="24"/>
        <end position="321"/>
    </location>
</feature>